<dbReference type="OrthoDB" id="256869at2"/>
<dbReference type="PANTHER" id="PTHR43708">
    <property type="entry name" value="CONSERVED EXPRESSED OXIDOREDUCTASE (EUROFUNG)"/>
    <property type="match status" value="1"/>
</dbReference>
<dbReference type="InterPro" id="IPR051317">
    <property type="entry name" value="Gfo/Idh/MocA_oxidoreduct"/>
</dbReference>
<dbReference type="Gene3D" id="3.30.360.10">
    <property type="entry name" value="Dihydrodipicolinate Reductase, domain 2"/>
    <property type="match status" value="1"/>
</dbReference>
<dbReference type="Pfam" id="PF01408">
    <property type="entry name" value="GFO_IDH_MocA"/>
    <property type="match status" value="1"/>
</dbReference>
<evidence type="ECO:0000259" key="4">
    <source>
        <dbReference type="Pfam" id="PF22725"/>
    </source>
</evidence>
<evidence type="ECO:0000256" key="2">
    <source>
        <dbReference type="ARBA" id="ARBA00023002"/>
    </source>
</evidence>
<protein>
    <submittedName>
        <fullName evidence="5">Uncharacterized protein</fullName>
    </submittedName>
</protein>
<comment type="similarity">
    <text evidence="1">Belongs to the Gfo/Idh/MocA family.</text>
</comment>
<dbReference type="Proteomes" id="UP000188551">
    <property type="component" value="Unassembled WGS sequence"/>
</dbReference>
<dbReference type="Gene3D" id="3.40.50.720">
    <property type="entry name" value="NAD(P)-binding Rossmann-like Domain"/>
    <property type="match status" value="1"/>
</dbReference>
<evidence type="ECO:0000313" key="7">
    <source>
        <dbReference type="Proteomes" id="UP000014137"/>
    </source>
</evidence>
<organism evidence="5 7">
    <name type="scientific">Amycolatopsis azurea DSM 43854</name>
    <dbReference type="NCBI Taxonomy" id="1238180"/>
    <lineage>
        <taxon>Bacteria</taxon>
        <taxon>Bacillati</taxon>
        <taxon>Actinomycetota</taxon>
        <taxon>Actinomycetes</taxon>
        <taxon>Pseudonocardiales</taxon>
        <taxon>Pseudonocardiaceae</taxon>
        <taxon>Amycolatopsis</taxon>
    </lineage>
</organism>
<dbReference type="Proteomes" id="UP000014137">
    <property type="component" value="Unassembled WGS sequence"/>
</dbReference>
<dbReference type="Pfam" id="PF22725">
    <property type="entry name" value="GFO_IDH_MocA_C3"/>
    <property type="match status" value="1"/>
</dbReference>
<evidence type="ECO:0000256" key="1">
    <source>
        <dbReference type="ARBA" id="ARBA00010928"/>
    </source>
</evidence>
<gene>
    <name evidence="6" type="ORF">B0293_03970</name>
    <name evidence="5" type="ORF">C791_0236</name>
</gene>
<dbReference type="InterPro" id="IPR055170">
    <property type="entry name" value="GFO_IDH_MocA-like_dom"/>
</dbReference>
<dbReference type="RefSeq" id="WP_005152940.1">
    <property type="nucleotide sequence ID" value="NZ_ANMG01000010.1"/>
</dbReference>
<dbReference type="GO" id="GO:0000166">
    <property type="term" value="F:nucleotide binding"/>
    <property type="evidence" value="ECO:0007669"/>
    <property type="project" value="InterPro"/>
</dbReference>
<evidence type="ECO:0000313" key="6">
    <source>
        <dbReference type="EMBL" id="OOC08049.1"/>
    </source>
</evidence>
<keyword evidence="2" id="KW-0560">Oxidoreductase</keyword>
<dbReference type="EMBL" id="ANMG01000010">
    <property type="protein sequence ID" value="EMD28612.1"/>
    <property type="molecule type" value="Genomic_DNA"/>
</dbReference>
<dbReference type="EMBL" id="MUXN01000002">
    <property type="protein sequence ID" value="OOC08049.1"/>
    <property type="molecule type" value="Genomic_DNA"/>
</dbReference>
<dbReference type="SUPFAM" id="SSF55347">
    <property type="entry name" value="Glyceraldehyde-3-phosphate dehydrogenase-like, C-terminal domain"/>
    <property type="match status" value="1"/>
</dbReference>
<evidence type="ECO:0000313" key="5">
    <source>
        <dbReference type="EMBL" id="EMD28612.1"/>
    </source>
</evidence>
<accession>M2QS05</accession>
<feature type="domain" description="GFO/IDH/MocA-like oxidoreductase" evidence="4">
    <location>
        <begin position="140"/>
        <end position="268"/>
    </location>
</feature>
<comment type="caution">
    <text evidence="5">The sequence shown here is derived from an EMBL/GenBank/DDBJ whole genome shotgun (WGS) entry which is preliminary data.</text>
</comment>
<evidence type="ECO:0000313" key="8">
    <source>
        <dbReference type="Proteomes" id="UP000188551"/>
    </source>
</evidence>
<evidence type="ECO:0000259" key="3">
    <source>
        <dbReference type="Pfam" id="PF01408"/>
    </source>
</evidence>
<name>M2QS05_9PSEU</name>
<dbReference type="GO" id="GO:0016491">
    <property type="term" value="F:oxidoreductase activity"/>
    <property type="evidence" value="ECO:0007669"/>
    <property type="project" value="UniProtKB-KW"/>
</dbReference>
<reference evidence="6 8" key="2">
    <citation type="submission" date="2017-02" db="EMBL/GenBank/DDBJ databases">
        <title>Amycolatopsis azurea DSM 43854 draft genome.</title>
        <authorList>
            <person name="Mayilraj S."/>
        </authorList>
    </citation>
    <scope>NUCLEOTIDE SEQUENCE [LARGE SCALE GENOMIC DNA]</scope>
    <source>
        <strain evidence="6 8">DSM 43854</strain>
    </source>
</reference>
<sequence>MEIRLALIGLGWAVRELWAPRILEHPGFTVVAVHDPDPAAAAWATDRFPAARLLRDPGELGSGDVDLAVVATPNHLHASTAVSLLEQGIPTFVEKPVCVSPAEAAALAAAERTGGARMLSGTAAWYRADVMALRGLLPDLGPLRSVELSWIRASGIPAPGGWFTERRRAGGGALVDLGWHLITLGMRMLSWPRVTQVTGAVSADFLAKAGAEATWRGDSPDGPSHEMAPKDVEDTVRGVLALDGGPLFSVCAAWASHSARDVTRIVLEGADARAELTCTFGLSPNGVDGSLVLHRDGQAEVIEPAREARGTEYRRQLDHLPALLTDPGQRGVATAEVTRTIDIIERLYRSAGAPGPGA</sequence>
<proteinExistence type="inferred from homology"/>
<feature type="domain" description="Gfo/Idh/MocA-like oxidoreductase N-terminal" evidence="3">
    <location>
        <begin position="3"/>
        <end position="118"/>
    </location>
</feature>
<dbReference type="AlphaFoldDB" id="M2QS05"/>
<dbReference type="InterPro" id="IPR000683">
    <property type="entry name" value="Gfo/Idh/MocA-like_OxRdtase_N"/>
</dbReference>
<dbReference type="PATRIC" id="fig|1238180.3.peg.1594"/>
<dbReference type="SUPFAM" id="SSF51735">
    <property type="entry name" value="NAD(P)-binding Rossmann-fold domains"/>
    <property type="match status" value="1"/>
</dbReference>
<dbReference type="InterPro" id="IPR036291">
    <property type="entry name" value="NAD(P)-bd_dom_sf"/>
</dbReference>
<reference evidence="5 7" key="1">
    <citation type="submission" date="2012-10" db="EMBL/GenBank/DDBJ databases">
        <title>Genome assembly of Amycolatopsis azurea DSM 43854.</title>
        <authorList>
            <person name="Khatri I."/>
            <person name="Kaur I."/>
            <person name="Subramanian S."/>
            <person name="Mayilraj S."/>
        </authorList>
    </citation>
    <scope>NUCLEOTIDE SEQUENCE [LARGE SCALE GENOMIC DNA]</scope>
    <source>
        <strain evidence="5 7">DSM 43854</strain>
    </source>
</reference>
<keyword evidence="8" id="KW-1185">Reference proteome</keyword>
<dbReference type="PANTHER" id="PTHR43708:SF5">
    <property type="entry name" value="CONSERVED EXPRESSED OXIDOREDUCTASE (EUROFUNG)-RELATED"/>
    <property type="match status" value="1"/>
</dbReference>